<sequence length="95" mass="11312">MSDYIPQISHKLEYLPNEILLEIFDYIQLNDLITQNFIAKLRLSNNNKLPEHEFSYIRSLILDTPTSKHIEMISPEILPRLEYLRVGYTHQLKLN</sequence>
<comment type="caution">
    <text evidence="2">The sequence shown here is derived from an EMBL/GenBank/DDBJ whole genome shotgun (WGS) entry which is preliminary data.</text>
</comment>
<name>A0A819VUH5_9BILA</name>
<dbReference type="EMBL" id="CAJOAX010012567">
    <property type="protein sequence ID" value="CAF4114547.1"/>
    <property type="molecule type" value="Genomic_DNA"/>
</dbReference>
<gene>
    <name evidence="2" type="ORF">OTI717_LOCUS34643</name>
</gene>
<dbReference type="AlphaFoldDB" id="A0A819VUH5"/>
<reference evidence="2" key="1">
    <citation type="submission" date="2021-02" db="EMBL/GenBank/DDBJ databases">
        <authorList>
            <person name="Nowell W R."/>
        </authorList>
    </citation>
    <scope>NUCLEOTIDE SEQUENCE</scope>
</reference>
<dbReference type="InterPro" id="IPR001810">
    <property type="entry name" value="F-box_dom"/>
</dbReference>
<evidence type="ECO:0000313" key="3">
    <source>
        <dbReference type="Proteomes" id="UP000663823"/>
    </source>
</evidence>
<dbReference type="Proteomes" id="UP000663823">
    <property type="component" value="Unassembled WGS sequence"/>
</dbReference>
<evidence type="ECO:0000313" key="2">
    <source>
        <dbReference type="EMBL" id="CAF4114547.1"/>
    </source>
</evidence>
<proteinExistence type="predicted"/>
<dbReference type="PROSITE" id="PS50181">
    <property type="entry name" value="FBOX"/>
    <property type="match status" value="1"/>
</dbReference>
<feature type="domain" description="F-box" evidence="1">
    <location>
        <begin position="9"/>
        <end position="57"/>
    </location>
</feature>
<protein>
    <recommendedName>
        <fullName evidence="1">F-box domain-containing protein</fullName>
    </recommendedName>
</protein>
<evidence type="ECO:0000259" key="1">
    <source>
        <dbReference type="PROSITE" id="PS50181"/>
    </source>
</evidence>
<accession>A0A819VUH5</accession>
<organism evidence="2 3">
    <name type="scientific">Rotaria sordida</name>
    <dbReference type="NCBI Taxonomy" id="392033"/>
    <lineage>
        <taxon>Eukaryota</taxon>
        <taxon>Metazoa</taxon>
        <taxon>Spiralia</taxon>
        <taxon>Gnathifera</taxon>
        <taxon>Rotifera</taxon>
        <taxon>Eurotatoria</taxon>
        <taxon>Bdelloidea</taxon>
        <taxon>Philodinida</taxon>
        <taxon>Philodinidae</taxon>
        <taxon>Rotaria</taxon>
    </lineage>
</organism>